<feature type="transmembrane region" description="Helical" evidence="1">
    <location>
        <begin position="50"/>
        <end position="70"/>
    </location>
</feature>
<dbReference type="Proteomes" id="UP000501534">
    <property type="component" value="Chromosome"/>
</dbReference>
<dbReference type="KEGG" id="uru:DSM104443_03196"/>
<sequence>MKVRSAGVWIAAAVFLLIIAWQVAQAVLFGRMTEFVDEDEDYIFFFEQPFYFIVQFLVLVGVGYAIVHYARKKHRRDRRRRMD</sequence>
<gene>
    <name evidence="2" type="ORF">DSM104443_03196</name>
</gene>
<dbReference type="EMBL" id="CP053069">
    <property type="protein sequence ID" value="QJR12112.1"/>
    <property type="molecule type" value="Genomic_DNA"/>
</dbReference>
<accession>A0A6M4GYL2</accession>
<evidence type="ECO:0000256" key="1">
    <source>
        <dbReference type="SAM" id="Phobius"/>
    </source>
</evidence>
<reference evidence="2 3" key="1">
    <citation type="submission" date="2020-04" db="EMBL/GenBank/DDBJ databases">
        <title>Usitatibacter rugosus gen. nov., sp. nov. and Usitatibacter palustris sp. nov., novel members of Usitatibacteraceae fam. nov. within the order Nitrosomonadales isolated from soil.</title>
        <authorList>
            <person name="Huber K.J."/>
            <person name="Neumann-Schaal M."/>
            <person name="Geppert A."/>
            <person name="Luckner M."/>
            <person name="Wanner G."/>
            <person name="Overmann J."/>
        </authorList>
    </citation>
    <scope>NUCLEOTIDE SEQUENCE [LARGE SCALE GENOMIC DNA]</scope>
    <source>
        <strain evidence="2 3">0125_3</strain>
    </source>
</reference>
<organism evidence="2 3">
    <name type="scientific">Usitatibacter rugosus</name>
    <dbReference type="NCBI Taxonomy" id="2732067"/>
    <lineage>
        <taxon>Bacteria</taxon>
        <taxon>Pseudomonadati</taxon>
        <taxon>Pseudomonadota</taxon>
        <taxon>Betaproteobacteria</taxon>
        <taxon>Nitrosomonadales</taxon>
        <taxon>Usitatibacteraceae</taxon>
        <taxon>Usitatibacter</taxon>
    </lineage>
</organism>
<keyword evidence="1" id="KW-0472">Membrane</keyword>
<keyword evidence="1" id="KW-1133">Transmembrane helix</keyword>
<evidence type="ECO:0000313" key="3">
    <source>
        <dbReference type="Proteomes" id="UP000501534"/>
    </source>
</evidence>
<dbReference type="AlphaFoldDB" id="A0A6M4GYL2"/>
<proteinExistence type="predicted"/>
<protein>
    <submittedName>
        <fullName evidence="2">Uncharacterized protein</fullName>
    </submittedName>
</protein>
<keyword evidence="3" id="KW-1185">Reference proteome</keyword>
<dbReference type="RefSeq" id="WP_171094023.1">
    <property type="nucleotide sequence ID" value="NZ_CP053069.1"/>
</dbReference>
<keyword evidence="1" id="KW-0812">Transmembrane</keyword>
<name>A0A6M4GYL2_9PROT</name>
<evidence type="ECO:0000313" key="2">
    <source>
        <dbReference type="EMBL" id="QJR12112.1"/>
    </source>
</evidence>